<dbReference type="GO" id="GO:0003700">
    <property type="term" value="F:DNA-binding transcription factor activity"/>
    <property type="evidence" value="ECO:0007669"/>
    <property type="project" value="TreeGrafter"/>
</dbReference>
<dbReference type="PANTHER" id="PTHR46797">
    <property type="entry name" value="HTH-TYPE TRANSCRIPTIONAL REGULATOR"/>
    <property type="match status" value="1"/>
</dbReference>
<dbReference type="InterPro" id="IPR001387">
    <property type="entry name" value="Cro/C1-type_HTH"/>
</dbReference>
<dbReference type="AlphaFoldDB" id="A0A853BU50"/>
<dbReference type="PROSITE" id="PS50943">
    <property type="entry name" value="HTH_CROC1"/>
    <property type="match status" value="1"/>
</dbReference>
<protein>
    <submittedName>
        <fullName evidence="3">Transcriptional regulator with XRE-family HTH domain</fullName>
    </submittedName>
</protein>
<dbReference type="SUPFAM" id="SSF48452">
    <property type="entry name" value="TPR-like"/>
    <property type="match status" value="1"/>
</dbReference>
<dbReference type="GO" id="GO:0003677">
    <property type="term" value="F:DNA binding"/>
    <property type="evidence" value="ECO:0007669"/>
    <property type="project" value="UniProtKB-KW"/>
</dbReference>
<accession>A0A853BU50</accession>
<dbReference type="PANTHER" id="PTHR46797:SF2">
    <property type="entry name" value="TRANSCRIPTIONAL REGULATOR"/>
    <property type="match status" value="1"/>
</dbReference>
<reference evidence="3 4" key="1">
    <citation type="submission" date="2020-07" db="EMBL/GenBank/DDBJ databases">
        <title>Sequencing the genomes of 1000 actinobacteria strains.</title>
        <authorList>
            <person name="Klenk H.-P."/>
        </authorList>
    </citation>
    <scope>NUCLEOTIDE SEQUENCE [LARGE SCALE GENOMIC DNA]</scope>
    <source>
        <strain evidence="3 4">DSM 45927</strain>
    </source>
</reference>
<proteinExistence type="predicted"/>
<dbReference type="GO" id="GO:0005829">
    <property type="term" value="C:cytosol"/>
    <property type="evidence" value="ECO:0007669"/>
    <property type="project" value="TreeGrafter"/>
</dbReference>
<dbReference type="RefSeq" id="WP_179769463.1">
    <property type="nucleotide sequence ID" value="NZ_JACCFO010000001.1"/>
</dbReference>
<keyword evidence="4" id="KW-1185">Reference proteome</keyword>
<dbReference type="SUPFAM" id="SSF47413">
    <property type="entry name" value="lambda repressor-like DNA-binding domains"/>
    <property type="match status" value="1"/>
</dbReference>
<evidence type="ECO:0000259" key="2">
    <source>
        <dbReference type="PROSITE" id="PS50943"/>
    </source>
</evidence>
<dbReference type="EMBL" id="JACCFO010000001">
    <property type="protein sequence ID" value="NYI98286.1"/>
    <property type="molecule type" value="Genomic_DNA"/>
</dbReference>
<evidence type="ECO:0000256" key="1">
    <source>
        <dbReference type="ARBA" id="ARBA00023125"/>
    </source>
</evidence>
<evidence type="ECO:0000313" key="3">
    <source>
        <dbReference type="EMBL" id="NYI98286.1"/>
    </source>
</evidence>
<dbReference type="CDD" id="cd00093">
    <property type="entry name" value="HTH_XRE"/>
    <property type="match status" value="1"/>
</dbReference>
<evidence type="ECO:0000313" key="4">
    <source>
        <dbReference type="Proteomes" id="UP000575985"/>
    </source>
</evidence>
<organism evidence="3 4">
    <name type="scientific">Streptomonospora nanhaiensis</name>
    <dbReference type="NCBI Taxonomy" id="1323731"/>
    <lineage>
        <taxon>Bacteria</taxon>
        <taxon>Bacillati</taxon>
        <taxon>Actinomycetota</taxon>
        <taxon>Actinomycetes</taxon>
        <taxon>Streptosporangiales</taxon>
        <taxon>Nocardiopsidaceae</taxon>
        <taxon>Streptomonospora</taxon>
    </lineage>
</organism>
<keyword evidence="1" id="KW-0238">DNA-binding</keyword>
<dbReference type="InterPro" id="IPR010982">
    <property type="entry name" value="Lambda_DNA-bd_dom_sf"/>
</dbReference>
<dbReference type="SMART" id="SM00530">
    <property type="entry name" value="HTH_XRE"/>
    <property type="match status" value="1"/>
</dbReference>
<feature type="domain" description="HTH cro/C1-type" evidence="2">
    <location>
        <begin position="22"/>
        <end position="76"/>
    </location>
</feature>
<dbReference type="Pfam" id="PF13560">
    <property type="entry name" value="HTH_31"/>
    <property type="match status" value="1"/>
</dbReference>
<dbReference type="Proteomes" id="UP000575985">
    <property type="component" value="Unassembled WGS sequence"/>
</dbReference>
<comment type="caution">
    <text evidence="3">The sequence shown here is derived from an EMBL/GenBank/DDBJ whole genome shotgun (WGS) entry which is preliminary data.</text>
</comment>
<name>A0A853BU50_9ACTN</name>
<dbReference type="Gene3D" id="1.10.260.40">
    <property type="entry name" value="lambda repressor-like DNA-binding domains"/>
    <property type="match status" value="1"/>
</dbReference>
<gene>
    <name evidence="3" type="ORF">HNR12_004563</name>
</gene>
<dbReference type="InterPro" id="IPR050807">
    <property type="entry name" value="TransReg_Diox_bact_type"/>
</dbReference>
<dbReference type="Gene3D" id="1.25.40.10">
    <property type="entry name" value="Tetratricopeptide repeat domain"/>
    <property type="match status" value="1"/>
</dbReference>
<dbReference type="InterPro" id="IPR011990">
    <property type="entry name" value="TPR-like_helical_dom_sf"/>
</dbReference>
<sequence>MHHDTPSDPTPPEHAQTIGTRLTELRNRRGLTQEALAEQTGLSVGVIRKIENARGGARMETYRLIADALGVETIVFAVPGSPAPQPSTHQDTALAEIRAAINPPAGMRGPIMPRGLDTPDLGMLADATKILAQHYERDEYDTVARMAPAVVRAAHLHVNLLDGDDQAAARRLRSDVLGVAGRWLIQVREHDLALVALRDALSDALAVDDTPRAARAISSEAWALLRQGRFAEVETLCSTSADMIEPSKITKASPDELSAWGWLLLRASAAAVRNNRPAEANMFHRHAMSAAAAVGREVRNPIGQTFGPMTVALKGPENALVSEKPDLALRLAEELPWNAGVSMRSDMHRHGIDKARAHFKLGNVDDAEQLLQELRVEAPEWLRHQQSARDAVEDMINDKKRRPSRTLVDLAKFLQVSL</sequence>